<feature type="transmembrane region" description="Helical" evidence="7">
    <location>
        <begin position="58"/>
        <end position="82"/>
    </location>
</feature>
<feature type="signal peptide" evidence="8">
    <location>
        <begin position="1"/>
        <end position="26"/>
    </location>
</feature>
<reference evidence="9 10" key="1">
    <citation type="journal article" date="2018" name="Science">
        <title>The opium poppy genome and morphinan production.</title>
        <authorList>
            <person name="Guo L."/>
            <person name="Winzer T."/>
            <person name="Yang X."/>
            <person name="Li Y."/>
            <person name="Ning Z."/>
            <person name="He Z."/>
            <person name="Teodor R."/>
            <person name="Lu Y."/>
            <person name="Bowser T.A."/>
            <person name="Graham I.A."/>
            <person name="Ye K."/>
        </authorList>
    </citation>
    <scope>NUCLEOTIDE SEQUENCE [LARGE SCALE GENOMIC DNA]</scope>
    <source>
        <strain evidence="10">cv. HN1</strain>
        <tissue evidence="9">Leaves</tissue>
    </source>
</reference>
<dbReference type="InterPro" id="IPR009606">
    <property type="entry name" value="DEAL/Modifying_wall_lignin1/2"/>
</dbReference>
<feature type="chain" id="PRO_5021492077" description="DUF1218 domain-containing protein" evidence="8">
    <location>
        <begin position="27"/>
        <end position="173"/>
    </location>
</feature>
<dbReference type="EMBL" id="CM010715">
    <property type="protein sequence ID" value="RZC46253.1"/>
    <property type="molecule type" value="Genomic_DNA"/>
</dbReference>
<comment type="subcellular location">
    <subcellularLocation>
        <location evidence="1">Endomembrane system</location>
        <topology evidence="1">Multi-pass membrane protein</topology>
    </subcellularLocation>
</comment>
<dbReference type="GO" id="GO:0012505">
    <property type="term" value="C:endomembrane system"/>
    <property type="evidence" value="ECO:0007669"/>
    <property type="project" value="UniProtKB-SubCell"/>
</dbReference>
<organism evidence="9 10">
    <name type="scientific">Papaver somniferum</name>
    <name type="common">Opium poppy</name>
    <dbReference type="NCBI Taxonomy" id="3469"/>
    <lineage>
        <taxon>Eukaryota</taxon>
        <taxon>Viridiplantae</taxon>
        <taxon>Streptophyta</taxon>
        <taxon>Embryophyta</taxon>
        <taxon>Tracheophyta</taxon>
        <taxon>Spermatophyta</taxon>
        <taxon>Magnoliopsida</taxon>
        <taxon>Ranunculales</taxon>
        <taxon>Papaveraceae</taxon>
        <taxon>Papaveroideae</taxon>
        <taxon>Papaver</taxon>
    </lineage>
</organism>
<evidence type="ECO:0000256" key="6">
    <source>
        <dbReference type="ARBA" id="ARBA00029467"/>
    </source>
</evidence>
<feature type="transmembrane region" description="Helical" evidence="7">
    <location>
        <begin position="94"/>
        <end position="120"/>
    </location>
</feature>
<dbReference type="OMA" id="RTWIFEC"/>
<proteinExistence type="inferred from homology"/>
<feature type="transmembrane region" description="Helical" evidence="7">
    <location>
        <begin position="135"/>
        <end position="156"/>
    </location>
</feature>
<evidence type="ECO:0000313" key="10">
    <source>
        <dbReference type="Proteomes" id="UP000316621"/>
    </source>
</evidence>
<dbReference type="OrthoDB" id="1667348at2759"/>
<dbReference type="Gramene" id="RZC46253">
    <property type="protein sequence ID" value="RZC46253"/>
    <property type="gene ID" value="C5167_039198"/>
</dbReference>
<dbReference type="Proteomes" id="UP000316621">
    <property type="component" value="Chromosome 1"/>
</dbReference>
<dbReference type="Pfam" id="PF06749">
    <property type="entry name" value="DUF1218"/>
    <property type="match status" value="1"/>
</dbReference>
<protein>
    <recommendedName>
        <fullName evidence="11">DUF1218 domain-containing protein</fullName>
    </recommendedName>
</protein>
<evidence type="ECO:0008006" key="11">
    <source>
        <dbReference type="Google" id="ProtNLM"/>
    </source>
</evidence>
<keyword evidence="5 7" id="KW-0472">Membrane</keyword>
<dbReference type="PANTHER" id="PTHR31769">
    <property type="entry name" value="OS07G0462200 PROTEIN-RELATED"/>
    <property type="match status" value="1"/>
</dbReference>
<accession>A0A4Y7IBF7</accession>
<keyword evidence="2 7" id="KW-0812">Transmembrane</keyword>
<keyword evidence="3 8" id="KW-0732">Signal</keyword>
<evidence type="ECO:0000256" key="3">
    <source>
        <dbReference type="ARBA" id="ARBA00022729"/>
    </source>
</evidence>
<keyword evidence="10" id="KW-1185">Reference proteome</keyword>
<comment type="similarity">
    <text evidence="6">Belongs to the DESIGUAL family.</text>
</comment>
<evidence type="ECO:0000256" key="1">
    <source>
        <dbReference type="ARBA" id="ARBA00004127"/>
    </source>
</evidence>
<keyword evidence="4 7" id="KW-1133">Transmembrane helix</keyword>
<evidence type="ECO:0000256" key="7">
    <source>
        <dbReference type="SAM" id="Phobius"/>
    </source>
</evidence>
<evidence type="ECO:0000256" key="2">
    <source>
        <dbReference type="ARBA" id="ARBA00022692"/>
    </source>
</evidence>
<dbReference type="InterPro" id="IPR052222">
    <property type="entry name" value="DESIGUAL"/>
</dbReference>
<evidence type="ECO:0000256" key="8">
    <source>
        <dbReference type="SAM" id="SignalP"/>
    </source>
</evidence>
<evidence type="ECO:0000256" key="5">
    <source>
        <dbReference type="ARBA" id="ARBA00023136"/>
    </source>
</evidence>
<sequence length="173" mass="18188">MGKHQAIAALICLLIVCLDIVAGVLGIQAEVAQNKVRHLKLWIFECKEPSSEAFKLGLAAAALLALAHVIATLLGGCVCICSKDELDRSSANKQLAAACFVLSWIVLVVGFSVLIIGALANSKNRSSCGISHNKFLSIGGILCFVHGLFCVSYYASANAATEDAKKFNNGSHA</sequence>
<name>A0A4Y7IBF7_PAPSO</name>
<gene>
    <name evidence="9" type="ORF">C5167_039198</name>
</gene>
<evidence type="ECO:0000256" key="4">
    <source>
        <dbReference type="ARBA" id="ARBA00022989"/>
    </source>
</evidence>
<evidence type="ECO:0000313" key="9">
    <source>
        <dbReference type="EMBL" id="RZC46253.1"/>
    </source>
</evidence>
<dbReference type="AlphaFoldDB" id="A0A4Y7IBF7"/>